<dbReference type="GO" id="GO:0016757">
    <property type="term" value="F:glycosyltransferase activity"/>
    <property type="evidence" value="ECO:0007669"/>
    <property type="project" value="InterPro"/>
</dbReference>
<organism evidence="2 3">
    <name type="scientific">Scopulibacillus darangshiensis</name>
    <dbReference type="NCBI Taxonomy" id="442528"/>
    <lineage>
        <taxon>Bacteria</taxon>
        <taxon>Bacillati</taxon>
        <taxon>Bacillota</taxon>
        <taxon>Bacilli</taxon>
        <taxon>Bacillales</taxon>
        <taxon>Sporolactobacillaceae</taxon>
        <taxon>Scopulibacillus</taxon>
    </lineage>
</organism>
<accession>A0A4R2NQ35</accession>
<dbReference type="Gene3D" id="3.40.50.2000">
    <property type="entry name" value="Glycogen Phosphorylase B"/>
    <property type="match status" value="2"/>
</dbReference>
<dbReference type="InterPro" id="IPR001296">
    <property type="entry name" value="Glyco_trans_1"/>
</dbReference>
<proteinExistence type="predicted"/>
<sequence length="356" mass="40943">MNILFVYYLPSGGMETLARQRHAALKQHGVNFHFLYFQSGSGVQNITGIPIFITKSDLEIRKILLDGNYDYIIVGADHLFVKRLRQMKYKGKIIYEVQGLGDKIIAQNWLRNAAPFIEKYADGILFPRTPHLINFIDSYYPNTKKFCFDNCIDTSIFQYKKNSSPNNPVIGWVGRIEENKNWKDFLDICYTLHQINPNMKIWMFEDNTLTAKSERLNFQTKLHSLQLVKHLSLFNNISHHKMPEYFSMIGDSGGFLCSTSKVEGFGYAVVEAMSCRCPVLASDSDGIKASIIHNETGKIYPHHNISKAVQEAKELMTNQELRKNIINNALNLVQKKFTLTTYANNFMDMIKSLKNK</sequence>
<dbReference type="Pfam" id="PF00534">
    <property type="entry name" value="Glycos_transf_1"/>
    <property type="match status" value="1"/>
</dbReference>
<dbReference type="CDD" id="cd03801">
    <property type="entry name" value="GT4_PimA-like"/>
    <property type="match status" value="1"/>
</dbReference>
<dbReference type="SUPFAM" id="SSF53756">
    <property type="entry name" value="UDP-Glycosyltransferase/glycogen phosphorylase"/>
    <property type="match status" value="1"/>
</dbReference>
<protein>
    <submittedName>
        <fullName evidence="2">Glycosyltransferase involved in cell wall biosynthesis</fullName>
    </submittedName>
</protein>
<dbReference type="PANTHER" id="PTHR45947">
    <property type="entry name" value="SULFOQUINOVOSYL TRANSFERASE SQD2"/>
    <property type="match status" value="1"/>
</dbReference>
<dbReference type="PANTHER" id="PTHR45947:SF3">
    <property type="entry name" value="SULFOQUINOVOSYL TRANSFERASE SQD2"/>
    <property type="match status" value="1"/>
</dbReference>
<feature type="domain" description="Glycosyl transferase family 1" evidence="1">
    <location>
        <begin position="160"/>
        <end position="329"/>
    </location>
</feature>
<dbReference type="Proteomes" id="UP000295416">
    <property type="component" value="Unassembled WGS sequence"/>
</dbReference>
<keyword evidence="2" id="KW-0808">Transferase</keyword>
<evidence type="ECO:0000313" key="2">
    <source>
        <dbReference type="EMBL" id="TCP23792.1"/>
    </source>
</evidence>
<dbReference type="EMBL" id="SLXK01000028">
    <property type="protein sequence ID" value="TCP23792.1"/>
    <property type="molecule type" value="Genomic_DNA"/>
</dbReference>
<dbReference type="AlphaFoldDB" id="A0A4R2NQ35"/>
<evidence type="ECO:0000259" key="1">
    <source>
        <dbReference type="Pfam" id="PF00534"/>
    </source>
</evidence>
<dbReference type="OrthoDB" id="158463at2"/>
<reference evidence="2 3" key="1">
    <citation type="submission" date="2019-03" db="EMBL/GenBank/DDBJ databases">
        <title>Genomic Encyclopedia of Type Strains, Phase IV (KMG-IV): sequencing the most valuable type-strain genomes for metagenomic binning, comparative biology and taxonomic classification.</title>
        <authorList>
            <person name="Goeker M."/>
        </authorList>
    </citation>
    <scope>NUCLEOTIDE SEQUENCE [LARGE SCALE GENOMIC DNA]</scope>
    <source>
        <strain evidence="2 3">DSM 19377</strain>
    </source>
</reference>
<dbReference type="InterPro" id="IPR050194">
    <property type="entry name" value="Glycosyltransferase_grp1"/>
</dbReference>
<keyword evidence="3" id="KW-1185">Reference proteome</keyword>
<name>A0A4R2NQ35_9BACL</name>
<evidence type="ECO:0000313" key="3">
    <source>
        <dbReference type="Proteomes" id="UP000295416"/>
    </source>
</evidence>
<comment type="caution">
    <text evidence="2">The sequence shown here is derived from an EMBL/GenBank/DDBJ whole genome shotgun (WGS) entry which is preliminary data.</text>
</comment>
<gene>
    <name evidence="2" type="ORF">EV207_12815</name>
</gene>
<dbReference type="RefSeq" id="WP_132747196.1">
    <property type="nucleotide sequence ID" value="NZ_SLXK01000028.1"/>
</dbReference>